<comment type="caution">
    <text evidence="1">The sequence shown here is derived from an EMBL/GenBank/DDBJ whole genome shotgun (WGS) entry which is preliminary data.</text>
</comment>
<keyword evidence="2" id="KW-1185">Reference proteome</keyword>
<reference evidence="1 2" key="1">
    <citation type="submission" date="2019-01" db="EMBL/GenBank/DDBJ databases">
        <authorList>
            <person name="Chen W.-M."/>
        </authorList>
    </citation>
    <scope>NUCLEOTIDE SEQUENCE [LARGE SCALE GENOMIC DNA]</scope>
    <source>
        <strain evidence="1 2">BBQ-12</strain>
    </source>
</reference>
<evidence type="ECO:0000313" key="2">
    <source>
        <dbReference type="Proteomes" id="UP000285211"/>
    </source>
</evidence>
<sequence>MNKDFPYFNEEQIGILQGYKFSRFISFDKFIDFMTKGLFIPNATLFEDNSEGYVLLKEGFLKIKTNELEKTGIFKCFPEYDGDVTSKSELIEHYKSKTFVSCWYNETSESIAMWKYYGANPNSVMITTDGYELSKIYFANEQFIDNSFIAKMGLVKYVKRGEWDLKYNEVPLFHNREILGTKIDAPEVFLFESFFFKQHPYSFEKEIRLVIRKHEIENEPYLPGIRLEIKNYNSFIKGIKLSPEASLWFRDTVQWTLNQFNIDTKIESSIVNIFT</sequence>
<organism evidence="1 2">
    <name type="scientific">Flavobacterium sufflavum</name>
    <dbReference type="NCBI Taxonomy" id="1921138"/>
    <lineage>
        <taxon>Bacteria</taxon>
        <taxon>Pseudomonadati</taxon>
        <taxon>Bacteroidota</taxon>
        <taxon>Flavobacteriia</taxon>
        <taxon>Flavobacteriales</taxon>
        <taxon>Flavobacteriaceae</taxon>
        <taxon>Flavobacterium</taxon>
    </lineage>
</organism>
<gene>
    <name evidence="1" type="ORF">EOD40_04385</name>
</gene>
<protein>
    <recommendedName>
        <fullName evidence="3">DUF2971 domain-containing protein</fullName>
    </recommendedName>
</protein>
<dbReference type="EMBL" id="SACJ01000002">
    <property type="protein sequence ID" value="RVT78480.1"/>
    <property type="molecule type" value="Genomic_DNA"/>
</dbReference>
<evidence type="ECO:0008006" key="3">
    <source>
        <dbReference type="Google" id="ProtNLM"/>
    </source>
</evidence>
<name>A0A3S2U823_9FLAO</name>
<proteinExistence type="predicted"/>
<dbReference type="Proteomes" id="UP000285211">
    <property type="component" value="Unassembled WGS sequence"/>
</dbReference>
<dbReference type="RefSeq" id="WP_128193682.1">
    <property type="nucleotide sequence ID" value="NZ_SACJ01000002.1"/>
</dbReference>
<accession>A0A3S2U823</accession>
<evidence type="ECO:0000313" key="1">
    <source>
        <dbReference type="EMBL" id="RVT78480.1"/>
    </source>
</evidence>
<dbReference type="OrthoDB" id="8548541at2"/>
<dbReference type="AlphaFoldDB" id="A0A3S2U823"/>